<dbReference type="InterPro" id="IPR012337">
    <property type="entry name" value="RNaseH-like_sf"/>
</dbReference>
<dbReference type="HOGENOM" id="CLU_1069014_0_0_10"/>
<dbReference type="STRING" id="879243.Poras_0232"/>
<evidence type="ECO:0000313" key="3">
    <source>
        <dbReference type="Proteomes" id="UP000006545"/>
    </source>
</evidence>
<dbReference type="EMBL" id="CP002689">
    <property type="protein sequence ID" value="AEE12186.1"/>
    <property type="molecule type" value="Genomic_DNA"/>
</dbReference>
<dbReference type="GO" id="GO:0006259">
    <property type="term" value="P:DNA metabolic process"/>
    <property type="evidence" value="ECO:0007669"/>
    <property type="project" value="UniProtKB-ARBA"/>
</dbReference>
<dbReference type="SUPFAM" id="SSF53098">
    <property type="entry name" value="Ribonuclease H-like"/>
    <property type="match status" value="1"/>
</dbReference>
<dbReference type="eggNOG" id="COG0847">
    <property type="taxonomic scope" value="Bacteria"/>
</dbReference>
<dbReference type="KEGG" id="pah:Poras_0232"/>
<reference evidence="3" key="1">
    <citation type="submission" date="2011-04" db="EMBL/GenBank/DDBJ databases">
        <title>The complete genome of Porphyromonas asaccharolytica DSM 20707.</title>
        <authorList>
            <person name="Lucas S."/>
            <person name="Han J."/>
            <person name="Lapidus A."/>
            <person name="Bruce D."/>
            <person name="Goodwin L."/>
            <person name="Pitluck S."/>
            <person name="Peters L."/>
            <person name="Kyrpides N."/>
            <person name="Mavromatis K."/>
            <person name="Ivanova N."/>
            <person name="Ovchinnikova G."/>
            <person name="Pagani I."/>
            <person name="Lu M."/>
            <person name="Detter J.C."/>
            <person name="Tapia R."/>
            <person name="Han C."/>
            <person name="Land M."/>
            <person name="Hauser L."/>
            <person name="Markowitz V."/>
            <person name="Cheng J.-F."/>
            <person name="Hugenholtz P."/>
            <person name="Woyke T."/>
            <person name="Wu D."/>
            <person name="Gronow S."/>
            <person name="Wellnitz S."/>
            <person name="Brambilla E."/>
            <person name="Klenk H.-P."/>
            <person name="Eisen J.A."/>
        </authorList>
    </citation>
    <scope>NUCLEOTIDE SEQUENCE [LARGE SCALE GENOMIC DNA]</scope>
    <source>
        <strain evidence="3">ATCC 25260 / DSM 20707 / VPI 4198</strain>
    </source>
</reference>
<protein>
    <submittedName>
        <fullName evidence="2">Exonuclease</fullName>
    </submittedName>
</protein>
<proteinExistence type="predicted"/>
<dbReference type="RefSeq" id="WP_013759867.1">
    <property type="nucleotide sequence ID" value="NC_015501.1"/>
</dbReference>
<feature type="domain" description="Exonuclease" evidence="1">
    <location>
        <begin position="64"/>
        <end position="259"/>
    </location>
</feature>
<dbReference type="Gene3D" id="3.30.420.10">
    <property type="entry name" value="Ribonuclease H-like superfamily/Ribonuclease H"/>
    <property type="match status" value="1"/>
</dbReference>
<sequence>MTWVDLLLLLILAGGITTFGRKRLRKHNPVYKGVERDFASHCALSIEESPLLQLSTAPEGDTPRYLVVDTETVCYLHDTLDETQLSAIDTPLLASLSWLLLDEELRVVRSEDHLLLSGMPITSEATDYHQLTTEFVAGHGEPPQAVLELFLRDLETTQMIVGHSLAFHLAVLAHDLQHYQLPSESLRSKRSFCTMRQGINYLILHYQADPLQTRISLETLYSKLLWGREDLEIIYQLKSRHDVVLATHCFIKLYKDPTSAADS</sequence>
<name>F4KLZ8_PORAD</name>
<evidence type="ECO:0000259" key="1">
    <source>
        <dbReference type="SMART" id="SM00479"/>
    </source>
</evidence>
<dbReference type="InterPro" id="IPR013520">
    <property type="entry name" value="Ribonucl_H"/>
</dbReference>
<gene>
    <name evidence="2" type="ordered locus">Poras_0232</name>
</gene>
<keyword evidence="3" id="KW-1185">Reference proteome</keyword>
<keyword evidence="2" id="KW-0269">Exonuclease</keyword>
<dbReference type="AlphaFoldDB" id="F4KLZ8"/>
<evidence type="ECO:0000313" key="2">
    <source>
        <dbReference type="EMBL" id="AEE12186.1"/>
    </source>
</evidence>
<dbReference type="Proteomes" id="UP000006545">
    <property type="component" value="Chromosome"/>
</dbReference>
<keyword evidence="2" id="KW-0378">Hydrolase</keyword>
<organism evidence="2 3">
    <name type="scientific">Porphyromonas asaccharolytica (strain ATCC 25260 / DSM 20707 / BCRC 10618 / CCUG 7834 / JCM 6326 / LMG 13178 / VPI 4198 / B440)</name>
    <name type="common">Bacteroides asaccharolyticus</name>
    <dbReference type="NCBI Taxonomy" id="879243"/>
    <lineage>
        <taxon>Bacteria</taxon>
        <taxon>Pseudomonadati</taxon>
        <taxon>Bacteroidota</taxon>
        <taxon>Bacteroidia</taxon>
        <taxon>Bacteroidales</taxon>
        <taxon>Porphyromonadaceae</taxon>
        <taxon>Porphyromonas</taxon>
    </lineage>
</organism>
<dbReference type="OrthoDB" id="1013563at2"/>
<dbReference type="GO" id="GO:0003676">
    <property type="term" value="F:nucleic acid binding"/>
    <property type="evidence" value="ECO:0007669"/>
    <property type="project" value="InterPro"/>
</dbReference>
<dbReference type="InterPro" id="IPR036397">
    <property type="entry name" value="RNaseH_sf"/>
</dbReference>
<dbReference type="GO" id="GO:0004527">
    <property type="term" value="F:exonuclease activity"/>
    <property type="evidence" value="ECO:0007669"/>
    <property type="project" value="UniProtKB-KW"/>
</dbReference>
<dbReference type="SMART" id="SM00479">
    <property type="entry name" value="EXOIII"/>
    <property type="match status" value="1"/>
</dbReference>
<keyword evidence="2" id="KW-0540">Nuclease</keyword>
<accession>F4KLZ8</accession>